<gene>
    <name evidence="1" type="ORF">A2110_00250</name>
</gene>
<protein>
    <recommendedName>
        <fullName evidence="3">HicB-like antitoxin of toxin-antitoxin system domain-containing protein</fullName>
    </recommendedName>
</protein>
<evidence type="ECO:0000313" key="2">
    <source>
        <dbReference type="Proteomes" id="UP000176273"/>
    </source>
</evidence>
<proteinExistence type="predicted"/>
<dbReference type="Proteomes" id="UP000176273">
    <property type="component" value="Unassembled WGS sequence"/>
</dbReference>
<dbReference type="EMBL" id="MFKH01000007">
    <property type="protein sequence ID" value="OGG37601.1"/>
    <property type="molecule type" value="Genomic_DNA"/>
</dbReference>
<organism evidence="1 2">
    <name type="scientific">Candidatus Jorgensenbacteria bacterium GWA1_54_12</name>
    <dbReference type="NCBI Taxonomy" id="1798468"/>
    <lineage>
        <taxon>Bacteria</taxon>
        <taxon>Candidatus Joergenseniibacteriota</taxon>
    </lineage>
</organism>
<accession>A0A1F6BKZ4</accession>
<reference evidence="1 2" key="1">
    <citation type="journal article" date="2016" name="Nat. Commun.">
        <title>Thousands of microbial genomes shed light on interconnected biogeochemical processes in an aquifer system.</title>
        <authorList>
            <person name="Anantharaman K."/>
            <person name="Brown C.T."/>
            <person name="Hug L.A."/>
            <person name="Sharon I."/>
            <person name="Castelle C.J."/>
            <person name="Probst A.J."/>
            <person name="Thomas B.C."/>
            <person name="Singh A."/>
            <person name="Wilkins M.J."/>
            <person name="Karaoz U."/>
            <person name="Brodie E.L."/>
            <person name="Williams K.H."/>
            <person name="Hubbard S.S."/>
            <person name="Banfield J.F."/>
        </authorList>
    </citation>
    <scope>NUCLEOTIDE SEQUENCE [LARGE SCALE GENOMIC DNA]</scope>
</reference>
<evidence type="ECO:0008006" key="3">
    <source>
        <dbReference type="Google" id="ProtNLM"/>
    </source>
</evidence>
<comment type="caution">
    <text evidence="1">The sequence shown here is derived from an EMBL/GenBank/DDBJ whole genome shotgun (WGS) entry which is preliminary data.</text>
</comment>
<sequence>MKRRNTLQRGSVRVLVFREGGTWYAAGLEFNIVETGSTPHEAMFLLFEALQGYLESAKKIKARPHILNQPVEAEYDEKWRDAIESRRKRDSVFFAGRVNVAKGLELVPA</sequence>
<name>A0A1F6BKZ4_9BACT</name>
<dbReference type="AlphaFoldDB" id="A0A1F6BKZ4"/>
<dbReference type="STRING" id="1798468.A2110_00250"/>
<evidence type="ECO:0000313" key="1">
    <source>
        <dbReference type="EMBL" id="OGG37601.1"/>
    </source>
</evidence>